<evidence type="ECO:0000313" key="7">
    <source>
        <dbReference type="Proteomes" id="UP001362999"/>
    </source>
</evidence>
<dbReference type="PROSITE" id="PS50011">
    <property type="entry name" value="PROTEIN_KINASE_DOM"/>
    <property type="match status" value="1"/>
</dbReference>
<evidence type="ECO:0000256" key="1">
    <source>
        <dbReference type="ARBA" id="ARBA00022679"/>
    </source>
</evidence>
<feature type="domain" description="Protein kinase" evidence="5">
    <location>
        <begin position="131"/>
        <end position="435"/>
    </location>
</feature>
<name>A0AAW0CUY3_9AGAR</name>
<dbReference type="SUPFAM" id="SSF56112">
    <property type="entry name" value="Protein kinase-like (PK-like)"/>
    <property type="match status" value="1"/>
</dbReference>
<dbReference type="GO" id="GO:0004674">
    <property type="term" value="F:protein serine/threonine kinase activity"/>
    <property type="evidence" value="ECO:0007669"/>
    <property type="project" value="TreeGrafter"/>
</dbReference>
<organism evidence="6 7">
    <name type="scientific">Favolaschia claudopus</name>
    <dbReference type="NCBI Taxonomy" id="2862362"/>
    <lineage>
        <taxon>Eukaryota</taxon>
        <taxon>Fungi</taxon>
        <taxon>Dikarya</taxon>
        <taxon>Basidiomycota</taxon>
        <taxon>Agaricomycotina</taxon>
        <taxon>Agaricomycetes</taxon>
        <taxon>Agaricomycetidae</taxon>
        <taxon>Agaricales</taxon>
        <taxon>Marasmiineae</taxon>
        <taxon>Mycenaceae</taxon>
        <taxon>Favolaschia</taxon>
    </lineage>
</organism>
<dbReference type="InterPro" id="IPR011009">
    <property type="entry name" value="Kinase-like_dom_sf"/>
</dbReference>
<keyword evidence="3 6" id="KW-0418">Kinase</keyword>
<dbReference type="PANTHER" id="PTHR44329:SF288">
    <property type="entry name" value="MITOGEN-ACTIVATED PROTEIN KINASE KINASE KINASE 20"/>
    <property type="match status" value="1"/>
</dbReference>
<keyword evidence="4" id="KW-0067">ATP-binding</keyword>
<dbReference type="Proteomes" id="UP001362999">
    <property type="component" value="Unassembled WGS sequence"/>
</dbReference>
<reference evidence="6 7" key="1">
    <citation type="journal article" date="2024" name="J Genomics">
        <title>Draft genome sequencing and assembly of Favolaschia claudopus CIRM-BRFM 2984 isolated from oak limbs.</title>
        <authorList>
            <person name="Navarro D."/>
            <person name="Drula E."/>
            <person name="Chaduli D."/>
            <person name="Cazenave R."/>
            <person name="Ahrendt S."/>
            <person name="Wang J."/>
            <person name="Lipzen A."/>
            <person name="Daum C."/>
            <person name="Barry K."/>
            <person name="Grigoriev I.V."/>
            <person name="Favel A."/>
            <person name="Rosso M.N."/>
            <person name="Martin F."/>
        </authorList>
    </citation>
    <scope>NUCLEOTIDE SEQUENCE [LARGE SCALE GENOMIC DNA]</scope>
    <source>
        <strain evidence="6 7">CIRM-BRFM 2984</strain>
    </source>
</reference>
<gene>
    <name evidence="6" type="ORF">R3P38DRAFT_2891681</name>
</gene>
<proteinExistence type="predicted"/>
<evidence type="ECO:0000256" key="4">
    <source>
        <dbReference type="ARBA" id="ARBA00022840"/>
    </source>
</evidence>
<dbReference type="GO" id="GO:0005524">
    <property type="term" value="F:ATP binding"/>
    <property type="evidence" value="ECO:0007669"/>
    <property type="project" value="UniProtKB-KW"/>
</dbReference>
<dbReference type="Pfam" id="PF00069">
    <property type="entry name" value="Pkinase"/>
    <property type="match status" value="1"/>
</dbReference>
<evidence type="ECO:0000256" key="3">
    <source>
        <dbReference type="ARBA" id="ARBA00022777"/>
    </source>
</evidence>
<evidence type="ECO:0000259" key="5">
    <source>
        <dbReference type="PROSITE" id="PS50011"/>
    </source>
</evidence>
<evidence type="ECO:0000256" key="2">
    <source>
        <dbReference type="ARBA" id="ARBA00022741"/>
    </source>
</evidence>
<keyword evidence="2" id="KW-0547">Nucleotide-binding</keyword>
<dbReference type="EMBL" id="JAWWNJ010000013">
    <property type="protein sequence ID" value="KAK7042670.1"/>
    <property type="molecule type" value="Genomic_DNA"/>
</dbReference>
<sequence>MSTPSLSVLPPSTIAQAKALANPQPDVQRSLFTPCVKQGRFSSFHCSWSGSLVSFQEESGVPVGGFAASLVVGGDPQIIGSGAAVSLSYHRNIEILECKENSALDKYPLIDYGIIDMVLDSVQPKPGFKIVARAQSLADGSFQVTQTDIEAYPKRQTFSNHSQLPIMRLSSLRRTHKFLHALTIFLVRTFISPGSLSDDFSILKAARGDDIESLVKEIDFMSKNRNPDLLLAPTHVVLDDNDGLHGFLLPYQPASSVCVLFFSLHPDIEPISLAPAASNVTAGNALVADMTISWDLKLAWVVDIAAGVAWLHEQGIIWGDLKTDNVVLCTNGHCRLIDYCPGGQSTKWAPPESVWGLDWAATVTDDVFSLGLVLWSVALEVWDFERQQEDGCPLLLWNEHTPLSFQSLVSSCVQSKPGNRPSTGQVYDSLRREFDSL</sequence>
<keyword evidence="7" id="KW-1185">Reference proteome</keyword>
<keyword evidence="1" id="KW-0808">Transferase</keyword>
<evidence type="ECO:0000313" key="6">
    <source>
        <dbReference type="EMBL" id="KAK7042670.1"/>
    </source>
</evidence>
<dbReference type="Gene3D" id="1.10.510.10">
    <property type="entry name" value="Transferase(Phosphotransferase) domain 1"/>
    <property type="match status" value="1"/>
</dbReference>
<protein>
    <submittedName>
        <fullName evidence="6">Kinase-like domain-containing protein</fullName>
    </submittedName>
</protein>
<dbReference type="PANTHER" id="PTHR44329">
    <property type="entry name" value="SERINE/THREONINE-PROTEIN KINASE TNNI3K-RELATED"/>
    <property type="match status" value="1"/>
</dbReference>
<dbReference type="SMART" id="SM00220">
    <property type="entry name" value="S_TKc"/>
    <property type="match status" value="1"/>
</dbReference>
<dbReference type="InterPro" id="IPR051681">
    <property type="entry name" value="Ser/Thr_Kinases-Pseudokinases"/>
</dbReference>
<accession>A0AAW0CUY3</accession>
<dbReference type="InterPro" id="IPR000719">
    <property type="entry name" value="Prot_kinase_dom"/>
</dbReference>
<comment type="caution">
    <text evidence="6">The sequence shown here is derived from an EMBL/GenBank/DDBJ whole genome shotgun (WGS) entry which is preliminary data.</text>
</comment>
<dbReference type="AlphaFoldDB" id="A0AAW0CUY3"/>